<protein>
    <recommendedName>
        <fullName evidence="7">Major facilitator superfamily (MFS) profile domain-containing protein</fullName>
    </recommendedName>
</protein>
<evidence type="ECO:0000256" key="2">
    <source>
        <dbReference type="ARBA" id="ARBA00022448"/>
    </source>
</evidence>
<dbReference type="EMBL" id="MKXG01000042">
    <property type="protein sequence ID" value="PJZ17112.1"/>
    <property type="molecule type" value="Genomic_DNA"/>
</dbReference>
<gene>
    <name evidence="8" type="ORF">BHU41_07030</name>
</gene>
<evidence type="ECO:0000256" key="4">
    <source>
        <dbReference type="ARBA" id="ARBA00022989"/>
    </source>
</evidence>
<comment type="subcellular location">
    <subcellularLocation>
        <location evidence="1">Cell membrane</location>
        <topology evidence="1">Multi-pass membrane protein</topology>
    </subcellularLocation>
</comment>
<dbReference type="AlphaFoldDB" id="A0A2M9WNZ1"/>
<evidence type="ECO:0000259" key="7">
    <source>
        <dbReference type="PROSITE" id="PS50850"/>
    </source>
</evidence>
<dbReference type="Gene3D" id="1.20.1250.20">
    <property type="entry name" value="MFS general substrate transporter like domains"/>
    <property type="match status" value="1"/>
</dbReference>
<feature type="transmembrane region" description="Helical" evidence="6">
    <location>
        <begin position="38"/>
        <end position="60"/>
    </location>
</feature>
<sequence>MTLGRKKSFAFSVASLVDSFYVLIMTPVVSILVNKVNWRTGFGVLAIIILIIGLPTGLLARFKPENIGLLPYGAKNEEEVEKEKEAEKEAEAEEIHFTTKQIILSGTFVVCFFFAICIQFTSNLSQLFPTFATEYKLGLFAVTAMPMAMSIADLFLTPAFGWSCDKFGARKAIPFWISIAIISLVILGFSAIIKSPVLAVIGAALSDTFTMFLGSGQEIFAREQFGEAFNQGFSLITSITYLIGAFAIPVLSLIYEKTGTFIAVLVFTGVLGILMIIINFIGKKYVFKN</sequence>
<dbReference type="GO" id="GO:0022857">
    <property type="term" value="F:transmembrane transporter activity"/>
    <property type="evidence" value="ECO:0007669"/>
    <property type="project" value="InterPro"/>
</dbReference>
<dbReference type="InterPro" id="IPR036259">
    <property type="entry name" value="MFS_trans_sf"/>
</dbReference>
<evidence type="ECO:0000313" key="9">
    <source>
        <dbReference type="Proteomes" id="UP000231914"/>
    </source>
</evidence>
<keyword evidence="4 6" id="KW-1133">Transmembrane helix</keyword>
<feature type="domain" description="Major facilitator superfamily (MFS) profile" evidence="7">
    <location>
        <begin position="1"/>
        <end position="286"/>
    </location>
</feature>
<dbReference type="InterPro" id="IPR011701">
    <property type="entry name" value="MFS"/>
</dbReference>
<dbReference type="SUPFAM" id="SSF103473">
    <property type="entry name" value="MFS general substrate transporter"/>
    <property type="match status" value="1"/>
</dbReference>
<dbReference type="InterPro" id="IPR020846">
    <property type="entry name" value="MFS_dom"/>
</dbReference>
<feature type="transmembrane region" description="Helical" evidence="6">
    <location>
        <begin position="233"/>
        <end position="255"/>
    </location>
</feature>
<feature type="transmembrane region" description="Helical" evidence="6">
    <location>
        <begin position="137"/>
        <end position="161"/>
    </location>
</feature>
<dbReference type="PROSITE" id="PS50850">
    <property type="entry name" value="MFS"/>
    <property type="match status" value="1"/>
</dbReference>
<organism evidence="8 9">
    <name type="scientific">Lactobacillus crispatus</name>
    <dbReference type="NCBI Taxonomy" id="47770"/>
    <lineage>
        <taxon>Bacteria</taxon>
        <taxon>Bacillati</taxon>
        <taxon>Bacillota</taxon>
        <taxon>Bacilli</taxon>
        <taxon>Lactobacillales</taxon>
        <taxon>Lactobacillaceae</taxon>
        <taxon>Lactobacillus</taxon>
    </lineage>
</organism>
<accession>A0A2M9WNZ1</accession>
<evidence type="ECO:0000313" key="8">
    <source>
        <dbReference type="EMBL" id="PJZ17112.1"/>
    </source>
</evidence>
<feature type="transmembrane region" description="Helical" evidence="6">
    <location>
        <begin position="9"/>
        <end position="32"/>
    </location>
</feature>
<comment type="caution">
    <text evidence="8">The sequence shown here is derived from an EMBL/GenBank/DDBJ whole genome shotgun (WGS) entry which is preliminary data.</text>
</comment>
<feature type="transmembrane region" description="Helical" evidence="6">
    <location>
        <begin position="173"/>
        <end position="193"/>
    </location>
</feature>
<dbReference type="GO" id="GO:0005886">
    <property type="term" value="C:plasma membrane"/>
    <property type="evidence" value="ECO:0007669"/>
    <property type="project" value="UniProtKB-SubCell"/>
</dbReference>
<keyword evidence="3 6" id="KW-0812">Transmembrane</keyword>
<dbReference type="Pfam" id="PF07690">
    <property type="entry name" value="MFS_1"/>
    <property type="match status" value="1"/>
</dbReference>
<evidence type="ECO:0000256" key="6">
    <source>
        <dbReference type="SAM" id="Phobius"/>
    </source>
</evidence>
<proteinExistence type="predicted"/>
<feature type="transmembrane region" description="Helical" evidence="6">
    <location>
        <begin position="261"/>
        <end position="281"/>
    </location>
</feature>
<name>A0A2M9WNZ1_9LACO</name>
<evidence type="ECO:0000256" key="1">
    <source>
        <dbReference type="ARBA" id="ARBA00004651"/>
    </source>
</evidence>
<keyword evidence="2" id="KW-0813">Transport</keyword>
<reference evidence="8 9" key="1">
    <citation type="submission" date="2016-10" db="EMBL/GenBank/DDBJ databases">
        <title>WGS of isloates from the oral cavity of healthy individuals.</title>
        <authorList>
            <person name="Sharma S."/>
            <person name="Pal V.K."/>
            <person name="Patil P.B."/>
            <person name="Korpole S."/>
            <person name="Grover V."/>
        </authorList>
    </citation>
    <scope>NUCLEOTIDE SEQUENCE [LARGE SCALE GENOMIC DNA]</scope>
    <source>
        <strain evidence="8 9">DISK12</strain>
    </source>
</reference>
<dbReference type="Proteomes" id="UP000231914">
    <property type="component" value="Unassembled WGS sequence"/>
</dbReference>
<evidence type="ECO:0000256" key="5">
    <source>
        <dbReference type="ARBA" id="ARBA00023136"/>
    </source>
</evidence>
<keyword evidence="5 6" id="KW-0472">Membrane</keyword>
<evidence type="ECO:0000256" key="3">
    <source>
        <dbReference type="ARBA" id="ARBA00022692"/>
    </source>
</evidence>
<feature type="transmembrane region" description="Helical" evidence="6">
    <location>
        <begin position="199"/>
        <end position="221"/>
    </location>
</feature>
<feature type="transmembrane region" description="Helical" evidence="6">
    <location>
        <begin position="102"/>
        <end position="122"/>
    </location>
</feature>